<evidence type="ECO:0008006" key="3">
    <source>
        <dbReference type="Google" id="ProtNLM"/>
    </source>
</evidence>
<name>A0A0H3B4I1_YERPY</name>
<feature type="region of interest" description="Disordered" evidence="1">
    <location>
        <begin position="256"/>
        <end position="283"/>
    </location>
</feature>
<organism evidence="2">
    <name type="scientific">Yersinia pseudotuberculosis serotype O:3 (strain YPIII)</name>
    <dbReference type="NCBI Taxonomy" id="502800"/>
    <lineage>
        <taxon>Bacteria</taxon>
        <taxon>Pseudomonadati</taxon>
        <taxon>Pseudomonadota</taxon>
        <taxon>Gammaproteobacteria</taxon>
        <taxon>Enterobacterales</taxon>
        <taxon>Yersiniaceae</taxon>
        <taxon>Yersinia</taxon>
    </lineage>
</organism>
<dbReference type="KEGG" id="ypy:YPK_1954"/>
<evidence type="ECO:0000256" key="1">
    <source>
        <dbReference type="SAM" id="MobiDB-lite"/>
    </source>
</evidence>
<sequence>MAKSFLRSGSLDDILALGENGQPIYTSALQIREALRLKKQQHIVDCLAIPQINEQGNRIDWYAPFEGKVTSWIAASSTERKAAVKQLAICLASASDISLRAKKSEKAAQQLFGALLAKALQFPDQNHVYLVSGKPVITFWGFVSQDKKMRSDPLDCLRQSTDVVESAIKVESIVKAESTVVPPEIRAKTVVTPAAVELSPQADIIPTPQLVAEPEITVGSELIKTPVRWLRIGGVLSIAALIGALVAQFSGNLPGSTAPTAETQSSTAEHMTEQLEPSASHKPQVTADALAPVEPITASVPPPIMQPLLPLDHAPVPPDAKVAAESIVAEPMAVEPMAVEPIAVEPMAVEPMAVEPMAVEPMAVEPMAVEPIAVEPIAAEPVTPPVTRANNNALILPANAVKIGSTAFLNGNWRAIPEIKSSLTGKPPSLRYQIKQGKGSVKITHGDNVTCRANVTAGLMKSGNLVINSRYRAQCSDGSKYQIPEIVCKQGTTDIADCKGRYDANTTLSMTMTRESK</sequence>
<dbReference type="AlphaFoldDB" id="A0A0H3B4I1"/>
<protein>
    <recommendedName>
        <fullName evidence="3">Virulence factor</fullName>
    </recommendedName>
</protein>
<gene>
    <name evidence="2" type="ordered locus">YPK_1954</name>
</gene>
<dbReference type="InterPro" id="IPR047774">
    <property type="entry name" value="SrfA-like"/>
</dbReference>
<dbReference type="EMBL" id="CP000950">
    <property type="protein sequence ID" value="ACA68243.1"/>
    <property type="molecule type" value="Genomic_DNA"/>
</dbReference>
<accession>A0A0H3B4I1</accession>
<dbReference type="NCBIfam" id="NF040486">
    <property type="entry name" value="SrfA_fam"/>
    <property type="match status" value="2"/>
</dbReference>
<dbReference type="PATRIC" id="fig|502800.11.peg.2626"/>
<proteinExistence type="predicted"/>
<reference evidence="2" key="1">
    <citation type="submission" date="2008-02" db="EMBL/GenBank/DDBJ databases">
        <title>Complete sequence of Yersinia pseudotuberculosis YPIII.</title>
        <authorList>
            <consortium name="US DOE Joint Genome Institute"/>
            <person name="Challacombe J.F."/>
            <person name="Bruce D."/>
            <person name="Detter J.C."/>
            <person name="Green L."/>
            <person name="Land M."/>
            <person name="Munk C."/>
            <person name="Lindler L.E."/>
            <person name="Nikolich M.P."/>
            <person name="Brettin T."/>
        </authorList>
    </citation>
    <scope>NUCLEOTIDE SEQUENCE</scope>
    <source>
        <strain evidence="2">YPIII</strain>
    </source>
</reference>
<evidence type="ECO:0000313" key="2">
    <source>
        <dbReference type="EMBL" id="ACA68243.1"/>
    </source>
</evidence>